<accession>A0ABP6UL46</accession>
<organism evidence="2 3">
    <name type="scientific">Aquimarina addita</name>
    <dbReference type="NCBI Taxonomy" id="870485"/>
    <lineage>
        <taxon>Bacteria</taxon>
        <taxon>Pseudomonadati</taxon>
        <taxon>Bacteroidota</taxon>
        <taxon>Flavobacteriia</taxon>
        <taxon>Flavobacteriales</taxon>
        <taxon>Flavobacteriaceae</taxon>
        <taxon>Aquimarina</taxon>
    </lineage>
</organism>
<evidence type="ECO:0000313" key="2">
    <source>
        <dbReference type="EMBL" id="GAA3510946.1"/>
    </source>
</evidence>
<proteinExistence type="predicted"/>
<dbReference type="SUPFAM" id="SSF101874">
    <property type="entry name" value="YceI-like"/>
    <property type="match status" value="1"/>
</dbReference>
<name>A0ABP6UL46_9FLAO</name>
<reference evidence="3" key="1">
    <citation type="journal article" date="2019" name="Int. J. Syst. Evol. Microbiol.">
        <title>The Global Catalogue of Microorganisms (GCM) 10K type strain sequencing project: providing services to taxonomists for standard genome sequencing and annotation.</title>
        <authorList>
            <consortium name="The Broad Institute Genomics Platform"/>
            <consortium name="The Broad Institute Genome Sequencing Center for Infectious Disease"/>
            <person name="Wu L."/>
            <person name="Ma J."/>
        </authorList>
    </citation>
    <scope>NUCLEOTIDE SEQUENCE [LARGE SCALE GENOMIC DNA]</scope>
    <source>
        <strain evidence="3">JCM 17106</strain>
    </source>
</reference>
<dbReference type="Proteomes" id="UP001500459">
    <property type="component" value="Unassembled WGS sequence"/>
</dbReference>
<comment type="caution">
    <text evidence="2">The sequence shown here is derived from an EMBL/GenBank/DDBJ whole genome shotgun (WGS) entry which is preliminary data.</text>
</comment>
<dbReference type="InterPro" id="IPR007372">
    <property type="entry name" value="Lipid/polyisoprenoid-bd_YceI"/>
</dbReference>
<sequence length="185" mass="21228">MSYSQFTNGNLTENPRLSDGYTGHEEALINDFIKLEFDTENSKISFNFISEDTEGTIGGLDYKISFSPDNPDNAYFRGSALVKTLDTDNFLRDGHLMWEKFFYKSKYPKIEFASSQVVHFGNNNYKVIGDLTIKGVTKEVIINFMLDTQKLLGKTTIYTSDFGVNIHDKRDQNKLNIVFDFPLLR</sequence>
<evidence type="ECO:0000313" key="3">
    <source>
        <dbReference type="Proteomes" id="UP001500459"/>
    </source>
</evidence>
<protein>
    <recommendedName>
        <fullName evidence="1">Lipid/polyisoprenoid-binding YceI-like domain-containing protein</fullName>
    </recommendedName>
</protein>
<dbReference type="InterPro" id="IPR036761">
    <property type="entry name" value="TTHA0802/YceI-like_sf"/>
</dbReference>
<dbReference type="PANTHER" id="PTHR34406">
    <property type="entry name" value="PROTEIN YCEI"/>
    <property type="match status" value="1"/>
</dbReference>
<dbReference type="Pfam" id="PF04264">
    <property type="entry name" value="YceI"/>
    <property type="match status" value="1"/>
</dbReference>
<feature type="domain" description="Lipid/polyisoprenoid-binding YceI-like" evidence="1">
    <location>
        <begin position="34"/>
        <end position="182"/>
    </location>
</feature>
<keyword evidence="3" id="KW-1185">Reference proteome</keyword>
<gene>
    <name evidence="2" type="ORF">GCM10022393_25780</name>
</gene>
<dbReference type="EMBL" id="BAABCW010000010">
    <property type="protein sequence ID" value="GAA3510946.1"/>
    <property type="molecule type" value="Genomic_DNA"/>
</dbReference>
<dbReference type="PANTHER" id="PTHR34406:SF1">
    <property type="entry name" value="PROTEIN YCEI"/>
    <property type="match status" value="1"/>
</dbReference>
<dbReference type="Gene3D" id="2.40.128.110">
    <property type="entry name" value="Lipid/polyisoprenoid-binding, YceI-like"/>
    <property type="match status" value="1"/>
</dbReference>
<evidence type="ECO:0000259" key="1">
    <source>
        <dbReference type="SMART" id="SM00867"/>
    </source>
</evidence>
<dbReference type="SMART" id="SM00867">
    <property type="entry name" value="YceI"/>
    <property type="match status" value="1"/>
</dbReference>